<accession>A0A0H1BK74</accession>
<evidence type="ECO:0000313" key="2">
    <source>
        <dbReference type="EMBL" id="KLJ11909.1"/>
    </source>
</evidence>
<name>A0A0H1BK74_9EURO</name>
<feature type="region of interest" description="Disordered" evidence="1">
    <location>
        <begin position="1"/>
        <end position="20"/>
    </location>
</feature>
<dbReference type="EMBL" id="LDEV01001286">
    <property type="protein sequence ID" value="KLJ11909.1"/>
    <property type="molecule type" value="Genomic_DNA"/>
</dbReference>
<protein>
    <submittedName>
        <fullName evidence="2">Uncharacterized protein</fullName>
    </submittedName>
</protein>
<dbReference type="AlphaFoldDB" id="A0A0H1BK74"/>
<evidence type="ECO:0000313" key="3">
    <source>
        <dbReference type="Proteomes" id="UP000053573"/>
    </source>
</evidence>
<sequence length="166" mass="18185">MVGMILPSSKPRRRSLQPRQIAPGNLIPSGGISSEECLTNSCSNWKIWGSGIRQILWLPQSRIYAPSALASFNPVPELFVADFILQRLSFRLPNAAKLKFKGQPPRILEDTLSITDLGMILQPWLICVHQTLQGRLLLASLCGAIASQCSPLVIVISPSRVLCDAP</sequence>
<dbReference type="Proteomes" id="UP000053573">
    <property type="component" value="Unassembled WGS sequence"/>
</dbReference>
<evidence type="ECO:0000256" key="1">
    <source>
        <dbReference type="SAM" id="MobiDB-lite"/>
    </source>
</evidence>
<keyword evidence="3" id="KW-1185">Reference proteome</keyword>
<comment type="caution">
    <text evidence="2">The sequence shown here is derived from an EMBL/GenBank/DDBJ whole genome shotgun (WGS) entry which is preliminary data.</text>
</comment>
<reference evidence="3" key="1">
    <citation type="journal article" date="2015" name="PLoS Genet.">
        <title>The dynamic genome and transcriptome of the human fungal pathogen Blastomyces and close relative Emmonsia.</title>
        <authorList>
            <person name="Munoz J.F."/>
            <person name="Gauthier G.M."/>
            <person name="Desjardins C.A."/>
            <person name="Gallo J.E."/>
            <person name="Holder J."/>
            <person name="Sullivan T.D."/>
            <person name="Marty A.J."/>
            <person name="Carmen J.C."/>
            <person name="Chen Z."/>
            <person name="Ding L."/>
            <person name="Gujja S."/>
            <person name="Magrini V."/>
            <person name="Misas E."/>
            <person name="Mitreva M."/>
            <person name="Priest M."/>
            <person name="Saif S."/>
            <person name="Whiston E.A."/>
            <person name="Young S."/>
            <person name="Zeng Q."/>
            <person name="Goldman W.E."/>
            <person name="Mardis E.R."/>
            <person name="Taylor J.W."/>
            <person name="McEwen J.G."/>
            <person name="Clay O.K."/>
            <person name="Klein B.S."/>
            <person name="Cuomo C.A."/>
        </authorList>
    </citation>
    <scope>NUCLEOTIDE SEQUENCE [LARGE SCALE GENOMIC DNA]</scope>
    <source>
        <strain evidence="3">UAMH 139</strain>
    </source>
</reference>
<proteinExistence type="predicted"/>
<gene>
    <name evidence="2" type="ORF">EMPG_12938</name>
</gene>
<organism evidence="2 3">
    <name type="scientific">Blastomyces silverae</name>
    <dbReference type="NCBI Taxonomy" id="2060906"/>
    <lineage>
        <taxon>Eukaryota</taxon>
        <taxon>Fungi</taxon>
        <taxon>Dikarya</taxon>
        <taxon>Ascomycota</taxon>
        <taxon>Pezizomycotina</taxon>
        <taxon>Eurotiomycetes</taxon>
        <taxon>Eurotiomycetidae</taxon>
        <taxon>Onygenales</taxon>
        <taxon>Ajellomycetaceae</taxon>
        <taxon>Blastomyces</taxon>
    </lineage>
</organism>